<dbReference type="Proteomes" id="UP000178197">
    <property type="component" value="Unassembled WGS sequence"/>
</dbReference>
<dbReference type="AlphaFoldDB" id="A0A1F8FIN1"/>
<protein>
    <recommendedName>
        <fullName evidence="4">Pyrrolo-quinoline quinone repeat domain-containing protein</fullName>
    </recommendedName>
</protein>
<gene>
    <name evidence="5" type="ORF">A3C71_03140</name>
</gene>
<feature type="domain" description="Pyrrolo-quinoline quinone repeat" evidence="4">
    <location>
        <begin position="2"/>
        <end position="237"/>
    </location>
</feature>
<comment type="caution">
    <text evidence="5">The sequence shown here is derived from an EMBL/GenBank/DDBJ whole genome shotgun (WGS) entry which is preliminary data.</text>
</comment>
<comment type="cofactor">
    <cofactor evidence="1">
        <name>pyrroloquinoline quinone</name>
        <dbReference type="ChEBI" id="CHEBI:58442"/>
    </cofactor>
</comment>
<feature type="domain" description="Pyrrolo-quinoline quinone repeat" evidence="4">
    <location>
        <begin position="337"/>
        <end position="391"/>
    </location>
</feature>
<evidence type="ECO:0000313" key="6">
    <source>
        <dbReference type="Proteomes" id="UP000178197"/>
    </source>
</evidence>
<evidence type="ECO:0000313" key="5">
    <source>
        <dbReference type="EMBL" id="OGN12259.1"/>
    </source>
</evidence>
<dbReference type="GO" id="GO:0016491">
    <property type="term" value="F:oxidoreductase activity"/>
    <property type="evidence" value="ECO:0007669"/>
    <property type="project" value="UniProtKB-KW"/>
</dbReference>
<evidence type="ECO:0000259" key="4">
    <source>
        <dbReference type="Pfam" id="PF01011"/>
    </source>
</evidence>
<dbReference type="InterPro" id="IPR002372">
    <property type="entry name" value="PQQ_rpt_dom"/>
</dbReference>
<organism evidence="5 6">
    <name type="scientific">Candidatus Yanofskybacteria bacterium RIFCSPHIGHO2_02_FULL_43_15c</name>
    <dbReference type="NCBI Taxonomy" id="1802679"/>
    <lineage>
        <taxon>Bacteria</taxon>
        <taxon>Candidatus Yanofskyibacteriota</taxon>
    </lineage>
</organism>
<dbReference type="InterPro" id="IPR018391">
    <property type="entry name" value="PQQ_b-propeller_rpt"/>
</dbReference>
<keyword evidence="3" id="KW-0560">Oxidoreductase</keyword>
<dbReference type="PANTHER" id="PTHR32303">
    <property type="entry name" value="QUINOPROTEIN ALCOHOL DEHYDROGENASE (CYTOCHROME C)"/>
    <property type="match status" value="1"/>
</dbReference>
<dbReference type="SMART" id="SM00564">
    <property type="entry name" value="PQQ"/>
    <property type="match status" value="5"/>
</dbReference>
<accession>A0A1F8FIN1</accession>
<evidence type="ECO:0000256" key="1">
    <source>
        <dbReference type="ARBA" id="ARBA00001931"/>
    </source>
</evidence>
<name>A0A1F8FIN1_9BACT</name>
<dbReference type="Pfam" id="PF01011">
    <property type="entry name" value="PQQ"/>
    <property type="match status" value="2"/>
</dbReference>
<dbReference type="EMBL" id="MGJT01000020">
    <property type="protein sequence ID" value="OGN12259.1"/>
    <property type="molecule type" value="Genomic_DNA"/>
</dbReference>
<proteinExistence type="inferred from homology"/>
<dbReference type="SUPFAM" id="SSF50998">
    <property type="entry name" value="Quinoprotein alcohol dehydrogenase-like"/>
    <property type="match status" value="1"/>
</dbReference>
<comment type="similarity">
    <text evidence="2">Belongs to the bacterial PQQ dehydrogenase family.</text>
</comment>
<evidence type="ECO:0000256" key="2">
    <source>
        <dbReference type="ARBA" id="ARBA00008156"/>
    </source>
</evidence>
<sequence>MYITNAYEIEALDAGSGKRLWFWRAEQYPRQWMNRGAALLGDKVFFITLDCTLTALDRKTGQLRWRQKFVDDKSPYHCTVAPLALKDRLIVGVSGGSDGVRGFLAALRERDGKELWRFWIIPEKGDLKGGAATWTTGSYDPELNLLYWATGNPWPDFDGRSRPGDNLYSDSVLALNPENGDLKWYFQFTPHDIHGWDANEPLVLVDLVWQGKPRKLLLQANRNGFFYVLDRKTGQFLLGRPFVEKLNWADGFSTKGRPIFDYQLNQGWVTGEQTCPGLTGATNWMPSSYNPVSDLFYVNVLESCDMEAGRRYLRAIDSHSGSVRWEYEMPGPNHIYAGILSMAGGLVFSGRDDRHFMVLDALNGRLLWEYDLGQLVFASPITYVANGRQYVTIAAGPKVFTFGLPD</sequence>
<evidence type="ECO:0000256" key="3">
    <source>
        <dbReference type="ARBA" id="ARBA00023002"/>
    </source>
</evidence>
<dbReference type="Gene3D" id="2.140.10.10">
    <property type="entry name" value="Quinoprotein alcohol dehydrogenase-like superfamily"/>
    <property type="match status" value="1"/>
</dbReference>
<dbReference type="InterPro" id="IPR011047">
    <property type="entry name" value="Quinoprotein_ADH-like_sf"/>
</dbReference>
<reference evidence="5 6" key="1">
    <citation type="journal article" date="2016" name="Nat. Commun.">
        <title>Thousands of microbial genomes shed light on interconnected biogeochemical processes in an aquifer system.</title>
        <authorList>
            <person name="Anantharaman K."/>
            <person name="Brown C.T."/>
            <person name="Hug L.A."/>
            <person name="Sharon I."/>
            <person name="Castelle C.J."/>
            <person name="Probst A.J."/>
            <person name="Thomas B.C."/>
            <person name="Singh A."/>
            <person name="Wilkins M.J."/>
            <person name="Karaoz U."/>
            <person name="Brodie E.L."/>
            <person name="Williams K.H."/>
            <person name="Hubbard S.S."/>
            <person name="Banfield J.F."/>
        </authorList>
    </citation>
    <scope>NUCLEOTIDE SEQUENCE [LARGE SCALE GENOMIC DNA]</scope>
</reference>